<evidence type="ECO:0000313" key="3">
    <source>
        <dbReference type="Proteomes" id="UP000499080"/>
    </source>
</evidence>
<evidence type="ECO:0000313" key="2">
    <source>
        <dbReference type="EMBL" id="GBM76502.1"/>
    </source>
</evidence>
<evidence type="ECO:0000256" key="1">
    <source>
        <dbReference type="SAM" id="Phobius"/>
    </source>
</evidence>
<organism evidence="2 3">
    <name type="scientific">Araneus ventricosus</name>
    <name type="common">Orbweaver spider</name>
    <name type="synonym">Epeira ventricosa</name>
    <dbReference type="NCBI Taxonomy" id="182803"/>
    <lineage>
        <taxon>Eukaryota</taxon>
        <taxon>Metazoa</taxon>
        <taxon>Ecdysozoa</taxon>
        <taxon>Arthropoda</taxon>
        <taxon>Chelicerata</taxon>
        <taxon>Arachnida</taxon>
        <taxon>Araneae</taxon>
        <taxon>Araneomorphae</taxon>
        <taxon>Entelegynae</taxon>
        <taxon>Araneoidea</taxon>
        <taxon>Araneidae</taxon>
        <taxon>Araneus</taxon>
    </lineage>
</organism>
<keyword evidence="1" id="KW-0812">Transmembrane</keyword>
<protein>
    <submittedName>
        <fullName evidence="2">Uncharacterized protein</fullName>
    </submittedName>
</protein>
<sequence>MKSNSTFKASTGACFSNPKLPFSIDSSKAGFWLIAKNDASCSISYNSSSLGAKMKSPAKKLRRVIKFMMVAETASPLVLALSGAFTQTFSCFPIL</sequence>
<name>A0A4Y2IGS8_ARAVE</name>
<comment type="caution">
    <text evidence="2">The sequence shown here is derived from an EMBL/GenBank/DDBJ whole genome shotgun (WGS) entry which is preliminary data.</text>
</comment>
<feature type="transmembrane region" description="Helical" evidence="1">
    <location>
        <begin position="64"/>
        <end position="85"/>
    </location>
</feature>
<accession>A0A4Y2IGS8</accession>
<keyword evidence="3" id="KW-1185">Reference proteome</keyword>
<keyword evidence="1" id="KW-0472">Membrane</keyword>
<dbReference type="AlphaFoldDB" id="A0A4Y2IGS8"/>
<proteinExistence type="predicted"/>
<keyword evidence="1" id="KW-1133">Transmembrane helix</keyword>
<reference evidence="2 3" key="1">
    <citation type="journal article" date="2019" name="Sci. Rep.">
        <title>Orb-weaving spider Araneus ventricosus genome elucidates the spidroin gene catalogue.</title>
        <authorList>
            <person name="Kono N."/>
            <person name="Nakamura H."/>
            <person name="Ohtoshi R."/>
            <person name="Moran D.A.P."/>
            <person name="Shinohara A."/>
            <person name="Yoshida Y."/>
            <person name="Fujiwara M."/>
            <person name="Mori M."/>
            <person name="Tomita M."/>
            <person name="Arakawa K."/>
        </authorList>
    </citation>
    <scope>NUCLEOTIDE SEQUENCE [LARGE SCALE GENOMIC DNA]</scope>
</reference>
<dbReference type="EMBL" id="BGPR01002627">
    <property type="protein sequence ID" value="GBM76502.1"/>
    <property type="molecule type" value="Genomic_DNA"/>
</dbReference>
<gene>
    <name evidence="2" type="ORF">AVEN_102291_1</name>
</gene>
<dbReference type="Proteomes" id="UP000499080">
    <property type="component" value="Unassembled WGS sequence"/>
</dbReference>